<proteinExistence type="predicted"/>
<keyword evidence="2" id="KW-1185">Reference proteome</keyword>
<gene>
    <name evidence="1" type="ORF">ISN45_Aa07g039670</name>
</gene>
<organism evidence="1 2">
    <name type="scientific">Arabidopsis thaliana x Arabidopsis arenosa</name>
    <dbReference type="NCBI Taxonomy" id="1240361"/>
    <lineage>
        <taxon>Eukaryota</taxon>
        <taxon>Viridiplantae</taxon>
        <taxon>Streptophyta</taxon>
        <taxon>Embryophyta</taxon>
        <taxon>Tracheophyta</taxon>
        <taxon>Spermatophyta</taxon>
        <taxon>Magnoliopsida</taxon>
        <taxon>eudicotyledons</taxon>
        <taxon>Gunneridae</taxon>
        <taxon>Pentapetalae</taxon>
        <taxon>rosids</taxon>
        <taxon>malvids</taxon>
        <taxon>Brassicales</taxon>
        <taxon>Brassicaceae</taxon>
        <taxon>Camelineae</taxon>
        <taxon>Arabidopsis</taxon>
    </lineage>
</organism>
<feature type="non-terminal residue" evidence="1">
    <location>
        <position position="1"/>
    </location>
</feature>
<comment type="caution">
    <text evidence="1">The sequence shown here is derived from an EMBL/GenBank/DDBJ whole genome shotgun (WGS) entry which is preliminary data.</text>
</comment>
<accession>A0A8T1YDR3</accession>
<dbReference type="Proteomes" id="UP000694240">
    <property type="component" value="Chromosome 12"/>
</dbReference>
<dbReference type="EMBL" id="JAEFBK010000012">
    <property type="protein sequence ID" value="KAG7544101.1"/>
    <property type="molecule type" value="Genomic_DNA"/>
</dbReference>
<dbReference type="AlphaFoldDB" id="A0A8T1YDR3"/>
<protein>
    <submittedName>
        <fullName evidence="1">Uncharacterized protein</fullName>
    </submittedName>
</protein>
<name>A0A8T1YDR3_9BRAS</name>
<sequence length="75" mass="8769">MLDFKLLHIEVKTATSRGIEEEKALGQLSSSLALKRSYYNKDGTKLEEQKVCYLHPLHVISHWHLPTQLSFHLFY</sequence>
<evidence type="ECO:0000313" key="2">
    <source>
        <dbReference type="Proteomes" id="UP000694240"/>
    </source>
</evidence>
<reference evidence="1 2" key="1">
    <citation type="submission" date="2020-12" db="EMBL/GenBank/DDBJ databases">
        <title>Concerted genomic and epigenomic changes stabilize Arabidopsis allopolyploids.</title>
        <authorList>
            <person name="Chen Z."/>
        </authorList>
    </citation>
    <scope>NUCLEOTIDE SEQUENCE [LARGE SCALE GENOMIC DNA]</scope>
    <source>
        <strain evidence="1">Allo738</strain>
        <tissue evidence="1">Leaf</tissue>
    </source>
</reference>
<evidence type="ECO:0000313" key="1">
    <source>
        <dbReference type="EMBL" id="KAG7544101.1"/>
    </source>
</evidence>